<reference evidence="1" key="1">
    <citation type="submission" date="2020-10" db="EMBL/GenBank/DDBJ databases">
        <authorList>
            <person name="Han B."/>
            <person name="Lu T."/>
            <person name="Zhao Q."/>
            <person name="Huang X."/>
            <person name="Zhao Y."/>
        </authorList>
    </citation>
    <scope>NUCLEOTIDE SEQUENCE</scope>
</reference>
<accession>A0A811PS57</accession>
<comment type="caution">
    <text evidence="1">The sequence shown here is derived from an EMBL/GenBank/DDBJ whole genome shotgun (WGS) entry which is preliminary data.</text>
</comment>
<dbReference type="AlphaFoldDB" id="A0A811PS57"/>
<evidence type="ECO:0000313" key="2">
    <source>
        <dbReference type="Proteomes" id="UP000604825"/>
    </source>
</evidence>
<proteinExistence type="predicted"/>
<dbReference type="EMBL" id="CAJGYO010000007">
    <property type="protein sequence ID" value="CAD6246410.1"/>
    <property type="molecule type" value="Genomic_DNA"/>
</dbReference>
<evidence type="ECO:0000313" key="1">
    <source>
        <dbReference type="EMBL" id="CAD6246410.1"/>
    </source>
</evidence>
<name>A0A811PS57_9POAL</name>
<dbReference type="Gene3D" id="3.90.20.10">
    <property type="match status" value="1"/>
</dbReference>
<sequence length="107" mass="12645">MDPVVSKVFDEMLKRMEDLDKRFAERWERLEKRFEDASTALQEREQDVDGRPASLEDYASTQYIAATVADNWGAHFDSCVSDLEQRMADLELIRLAEIRDETTEWRR</sequence>
<keyword evidence="2" id="KW-1185">Reference proteome</keyword>
<dbReference type="Proteomes" id="UP000604825">
    <property type="component" value="Unassembled WGS sequence"/>
</dbReference>
<organism evidence="1 2">
    <name type="scientific">Miscanthus lutarioriparius</name>
    <dbReference type="NCBI Taxonomy" id="422564"/>
    <lineage>
        <taxon>Eukaryota</taxon>
        <taxon>Viridiplantae</taxon>
        <taxon>Streptophyta</taxon>
        <taxon>Embryophyta</taxon>
        <taxon>Tracheophyta</taxon>
        <taxon>Spermatophyta</taxon>
        <taxon>Magnoliopsida</taxon>
        <taxon>Liliopsida</taxon>
        <taxon>Poales</taxon>
        <taxon>Poaceae</taxon>
        <taxon>PACMAD clade</taxon>
        <taxon>Panicoideae</taxon>
        <taxon>Andropogonodae</taxon>
        <taxon>Andropogoneae</taxon>
        <taxon>Saccharinae</taxon>
        <taxon>Miscanthus</taxon>
    </lineage>
</organism>
<protein>
    <submittedName>
        <fullName evidence="1">Uncharacterized protein</fullName>
    </submittedName>
</protein>
<gene>
    <name evidence="1" type="ORF">NCGR_LOCUS30672</name>
</gene>